<dbReference type="InterPro" id="IPR015424">
    <property type="entry name" value="PyrdxlP-dep_Trfase"/>
</dbReference>
<reference evidence="8 9" key="1">
    <citation type="submission" date="2013-09" db="EMBL/GenBank/DDBJ databases">
        <authorList>
            <consortium name="DOE Joint Genome Institute"/>
            <person name="Klenk H.-P."/>
            <person name="Huntemann M."/>
            <person name="Han J."/>
            <person name="Chen A."/>
            <person name="Kyrpides N."/>
            <person name="Mavromatis K."/>
            <person name="Markowitz V."/>
            <person name="Palaniappan K."/>
            <person name="Ivanova N."/>
            <person name="Schaumberg A."/>
            <person name="Pati A."/>
            <person name="Liolios K."/>
            <person name="Nordberg H.P."/>
            <person name="Cantor M.N."/>
            <person name="Hua S.X."/>
            <person name="Woyke T."/>
        </authorList>
    </citation>
    <scope>NUCLEOTIDE SEQUENCE [LARGE SCALE GENOMIC DNA]</scope>
    <source>
        <strain evidence="8 9">DSM 14336</strain>
    </source>
</reference>
<dbReference type="GO" id="GO:0019491">
    <property type="term" value="P:ectoine biosynthetic process"/>
    <property type="evidence" value="ECO:0007669"/>
    <property type="project" value="UniProtKB-UniPathway"/>
</dbReference>
<dbReference type="PATRIC" id="fig|999552.6.peg.3368"/>
<dbReference type="NCBIfam" id="TIGR00709">
    <property type="entry name" value="dat"/>
    <property type="match status" value="1"/>
</dbReference>
<comment type="similarity">
    <text evidence="2 6">Belongs to the class-III pyridoxal-phosphate-dependent aminotransferase family.</text>
</comment>
<dbReference type="NCBIfam" id="NF006733">
    <property type="entry name" value="PRK09264.1"/>
    <property type="match status" value="1"/>
</dbReference>
<dbReference type="AlphaFoldDB" id="V9VTQ2"/>
<dbReference type="CDD" id="cd00610">
    <property type="entry name" value="OAT_like"/>
    <property type="match status" value="1"/>
</dbReference>
<dbReference type="PANTHER" id="PTHR43552:SF2">
    <property type="entry name" value="DIAMINOBUTYRATE--2-OXOGLUTARATE TRANSAMINASE"/>
    <property type="match status" value="1"/>
</dbReference>
<accession>V9VTQ2</accession>
<comment type="pathway">
    <text evidence="7">Amine and polyamine biosynthesis; ectoine biosynthesis; L-ectoine from L-aspartate 4-semialdehyde: step 1/3.</text>
</comment>
<dbReference type="InterPro" id="IPR049704">
    <property type="entry name" value="Aminotrans_3_PPA_site"/>
</dbReference>
<comment type="function">
    <text evidence="7">Catalyzes reversively the conversion of L-aspartate beta-semialdehyde (ASA) to L-2,4-diaminobutyrate (DABA) by transamination with L-glutamate.</text>
</comment>
<dbReference type="OrthoDB" id="9801834at2"/>
<evidence type="ECO:0000256" key="3">
    <source>
        <dbReference type="ARBA" id="ARBA00022576"/>
    </source>
</evidence>
<dbReference type="EMBL" id="CP006773">
    <property type="protein sequence ID" value="AHD02126.1"/>
    <property type="molecule type" value="Genomic_DNA"/>
</dbReference>
<dbReference type="GO" id="GO:0030170">
    <property type="term" value="F:pyridoxal phosphate binding"/>
    <property type="evidence" value="ECO:0007669"/>
    <property type="project" value="InterPro"/>
</dbReference>
<proteinExistence type="inferred from homology"/>
<dbReference type="PIRSF" id="PIRSF000521">
    <property type="entry name" value="Transaminase_4ab_Lys_Orn"/>
    <property type="match status" value="1"/>
</dbReference>
<dbReference type="Pfam" id="PF00202">
    <property type="entry name" value="Aminotran_3"/>
    <property type="match status" value="1"/>
</dbReference>
<dbReference type="SUPFAM" id="SSF53383">
    <property type="entry name" value="PLP-dependent transferases"/>
    <property type="match status" value="1"/>
</dbReference>
<dbReference type="InterPro" id="IPR004637">
    <property type="entry name" value="Dat"/>
</dbReference>
<comment type="catalytic activity">
    <reaction evidence="7">
        <text>L-2,4-diaminobutanoate + 2-oxoglutarate = L-aspartate 4-semialdehyde + L-glutamate</text>
        <dbReference type="Rhea" id="RHEA:11160"/>
        <dbReference type="ChEBI" id="CHEBI:16810"/>
        <dbReference type="ChEBI" id="CHEBI:29985"/>
        <dbReference type="ChEBI" id="CHEBI:58761"/>
        <dbReference type="ChEBI" id="CHEBI:537519"/>
        <dbReference type="EC" id="2.6.1.76"/>
    </reaction>
</comment>
<evidence type="ECO:0000313" key="8">
    <source>
        <dbReference type="EMBL" id="AHD02126.1"/>
    </source>
</evidence>
<dbReference type="PANTHER" id="PTHR43552">
    <property type="entry name" value="DIAMINOBUTYRATE--2-OXOGLUTARATE AMINOTRANSFERASE"/>
    <property type="match status" value="1"/>
</dbReference>
<evidence type="ECO:0000256" key="2">
    <source>
        <dbReference type="ARBA" id="ARBA00008954"/>
    </source>
</evidence>
<evidence type="ECO:0000256" key="5">
    <source>
        <dbReference type="ARBA" id="ARBA00022898"/>
    </source>
</evidence>
<dbReference type="Proteomes" id="UP000018780">
    <property type="component" value="Chromosome"/>
</dbReference>
<dbReference type="STRING" id="999552.METH_16905"/>
<keyword evidence="9" id="KW-1185">Reference proteome</keyword>
<keyword evidence="4 7" id="KW-0808">Transferase</keyword>
<evidence type="ECO:0000313" key="9">
    <source>
        <dbReference type="Proteomes" id="UP000018780"/>
    </source>
</evidence>
<dbReference type="InterPro" id="IPR015421">
    <property type="entry name" value="PyrdxlP-dep_Trfase_major"/>
</dbReference>
<dbReference type="EC" id="2.6.1.76" evidence="7"/>
<gene>
    <name evidence="8" type="ORF">METH_16905</name>
</gene>
<evidence type="ECO:0000256" key="7">
    <source>
        <dbReference type="RuleBase" id="RU365034"/>
    </source>
</evidence>
<dbReference type="InterPro" id="IPR012773">
    <property type="entry name" value="Ectoine_EctB"/>
</dbReference>
<dbReference type="Gene3D" id="3.90.1150.10">
    <property type="entry name" value="Aspartate Aminotransferase, domain 1"/>
    <property type="match status" value="1"/>
</dbReference>
<dbReference type="NCBIfam" id="TIGR02407">
    <property type="entry name" value="ectoine_ectB"/>
    <property type="match status" value="1"/>
</dbReference>
<dbReference type="PROSITE" id="PS00600">
    <property type="entry name" value="AA_TRANSFER_CLASS_3"/>
    <property type="match status" value="1"/>
</dbReference>
<dbReference type="InterPro" id="IPR005814">
    <property type="entry name" value="Aminotrans_3"/>
</dbReference>
<evidence type="ECO:0000256" key="4">
    <source>
        <dbReference type="ARBA" id="ARBA00022679"/>
    </source>
</evidence>
<organism evidence="8 9">
    <name type="scientific">Leisingera methylohalidivorans DSM 14336</name>
    <dbReference type="NCBI Taxonomy" id="999552"/>
    <lineage>
        <taxon>Bacteria</taxon>
        <taxon>Pseudomonadati</taxon>
        <taxon>Pseudomonadota</taxon>
        <taxon>Alphaproteobacteria</taxon>
        <taxon>Rhodobacterales</taxon>
        <taxon>Roseobacteraceae</taxon>
        <taxon>Leisingera</taxon>
    </lineage>
</organism>
<dbReference type="GO" id="GO:0045303">
    <property type="term" value="F:diaminobutyrate-2-oxoglutarate transaminase activity"/>
    <property type="evidence" value="ECO:0007669"/>
    <property type="project" value="UniProtKB-EC"/>
</dbReference>
<dbReference type="Gene3D" id="3.40.640.10">
    <property type="entry name" value="Type I PLP-dependent aspartate aminotransferase-like (Major domain)"/>
    <property type="match status" value="1"/>
</dbReference>
<keyword evidence="3 7" id="KW-0032">Aminotransferase</keyword>
<protein>
    <recommendedName>
        <fullName evidence="7">Diaminobutyrate--2-oxoglutarate transaminase</fullName>
        <ecNumber evidence="7">2.6.1.76</ecNumber>
    </recommendedName>
    <alternativeName>
        <fullName evidence="7">DABA aminotransferase</fullName>
    </alternativeName>
</protein>
<dbReference type="UniPathway" id="UPA00067">
    <property type="reaction ID" value="UER00121"/>
</dbReference>
<sequence>MIANRTMESNVRSYNRAFGSTFDRAAGAEMFDETGGRHLDFLAGCGSLNYGHNHPVLKAALMDYVARDGLCMSLDLNSTARSAFLERFERIVLAPRGLDYLVQFPGPTGANCVEAAIKLARKATGRSNVIGFTNGFHGCSLGALSLTGSSHHRAGSAALLQQVSRMPYEGYLGSGLDTADYIDRLLDDPSSGIDAPAAFVVELVQGEGGLQAASAGWVGRLQEIARKHGALLIVDDIQAGCGRTGTFFSFEPLGIIPDMICLAKAVSGYGLPMSLLLLKPELDCWKPGEHNGTFRGNSHAFVTAAAALEHFWGDPEFAQTLADRCAAMQRHCGQLADNFGLRVKGRGMMMGLEFTDYGMAAAVQADCVRRGLIIERCGPHDEVLKFLPPLTLAPEQLDEGFAIVRQALTAVLGDRECTAQPRVPEFQPA</sequence>
<dbReference type="InterPro" id="IPR015422">
    <property type="entry name" value="PyrdxlP-dep_Trfase_small"/>
</dbReference>
<dbReference type="GO" id="GO:0047307">
    <property type="term" value="F:diaminobutyrate-pyruvate transaminase activity"/>
    <property type="evidence" value="ECO:0007669"/>
    <property type="project" value="InterPro"/>
</dbReference>
<name>V9VTQ2_9RHOB</name>
<dbReference type="HOGENOM" id="CLU_016922_10_0_5"/>
<comment type="cofactor">
    <cofactor evidence="1 7">
        <name>pyridoxal 5'-phosphate</name>
        <dbReference type="ChEBI" id="CHEBI:597326"/>
    </cofactor>
</comment>
<dbReference type="KEGG" id="lmd:METH_16905"/>
<evidence type="ECO:0000256" key="1">
    <source>
        <dbReference type="ARBA" id="ARBA00001933"/>
    </source>
</evidence>
<keyword evidence="5 6" id="KW-0663">Pyridoxal phosphate</keyword>
<evidence type="ECO:0000256" key="6">
    <source>
        <dbReference type="RuleBase" id="RU003560"/>
    </source>
</evidence>